<keyword evidence="3" id="KW-0813">Transport</keyword>
<evidence type="ECO:0000313" key="12">
    <source>
        <dbReference type="Proteomes" id="UP000829194"/>
    </source>
</evidence>
<evidence type="ECO:0000256" key="2">
    <source>
        <dbReference type="ARBA" id="ARBA00009477"/>
    </source>
</evidence>
<dbReference type="Gene3D" id="1.10.287.470">
    <property type="entry name" value="Helix hairpin bin"/>
    <property type="match status" value="1"/>
</dbReference>
<keyword evidence="4" id="KW-1003">Cell membrane</keyword>
<accession>A0ABY3XI02</accession>
<dbReference type="EMBL" id="CP093547">
    <property type="protein sequence ID" value="UNP31254.1"/>
    <property type="molecule type" value="Genomic_DNA"/>
</dbReference>
<evidence type="ECO:0000259" key="10">
    <source>
        <dbReference type="Pfam" id="PF25967"/>
    </source>
</evidence>
<dbReference type="Proteomes" id="UP000829194">
    <property type="component" value="Chromosome"/>
</dbReference>
<organism evidence="11 12">
    <name type="scientific">Lysobacter gummosus</name>
    <dbReference type="NCBI Taxonomy" id="262324"/>
    <lineage>
        <taxon>Bacteria</taxon>
        <taxon>Pseudomonadati</taxon>
        <taxon>Pseudomonadota</taxon>
        <taxon>Gammaproteobacteria</taxon>
        <taxon>Lysobacterales</taxon>
        <taxon>Lysobacteraceae</taxon>
        <taxon>Lysobacter</taxon>
    </lineage>
</organism>
<dbReference type="PANTHER" id="PTHR30469:SF12">
    <property type="entry name" value="MULTIDRUG RESISTANCE PROTEIN MDTA"/>
    <property type="match status" value="1"/>
</dbReference>
<dbReference type="InterPro" id="IPR058625">
    <property type="entry name" value="MdtA-like_BSH"/>
</dbReference>
<evidence type="ECO:0000259" key="8">
    <source>
        <dbReference type="Pfam" id="PF25917"/>
    </source>
</evidence>
<keyword evidence="5" id="KW-0997">Cell inner membrane</keyword>
<dbReference type="SUPFAM" id="SSF111369">
    <property type="entry name" value="HlyD-like secretion proteins"/>
    <property type="match status" value="1"/>
</dbReference>
<dbReference type="InterPro" id="IPR058627">
    <property type="entry name" value="MdtA-like_C"/>
</dbReference>
<protein>
    <submittedName>
        <fullName evidence="11">Efflux RND transporter periplasmic adaptor subunit</fullName>
    </submittedName>
</protein>
<dbReference type="Gene3D" id="2.40.420.20">
    <property type="match status" value="1"/>
</dbReference>
<dbReference type="InterPro" id="IPR058626">
    <property type="entry name" value="MdtA-like_b-barrel"/>
</dbReference>
<evidence type="ECO:0000259" key="9">
    <source>
        <dbReference type="Pfam" id="PF25944"/>
    </source>
</evidence>
<name>A0ABY3XI02_9GAMM</name>
<evidence type="ECO:0000256" key="4">
    <source>
        <dbReference type="ARBA" id="ARBA00022475"/>
    </source>
</evidence>
<feature type="domain" description="Multidrug resistance protein MdtA-like beta-barrel" evidence="9">
    <location>
        <begin position="223"/>
        <end position="305"/>
    </location>
</feature>
<evidence type="ECO:0000259" key="7">
    <source>
        <dbReference type="Pfam" id="PF25876"/>
    </source>
</evidence>
<evidence type="ECO:0000256" key="6">
    <source>
        <dbReference type="ARBA" id="ARBA00023136"/>
    </source>
</evidence>
<dbReference type="Pfam" id="PF25917">
    <property type="entry name" value="BSH_RND"/>
    <property type="match status" value="1"/>
</dbReference>
<gene>
    <name evidence="11" type="ORF">MOV92_08450</name>
</gene>
<dbReference type="Pfam" id="PF25944">
    <property type="entry name" value="Beta-barrel_RND"/>
    <property type="match status" value="1"/>
</dbReference>
<dbReference type="RefSeq" id="WP_057945360.1">
    <property type="nucleotide sequence ID" value="NZ_CP011131.1"/>
</dbReference>
<evidence type="ECO:0000256" key="5">
    <source>
        <dbReference type="ARBA" id="ARBA00022519"/>
    </source>
</evidence>
<dbReference type="InterPro" id="IPR006143">
    <property type="entry name" value="RND_pump_MFP"/>
</dbReference>
<dbReference type="Pfam" id="PF25967">
    <property type="entry name" value="RND-MFP_C"/>
    <property type="match status" value="1"/>
</dbReference>
<sequence length="400" mass="42401">MPPQIAHAVSPRARKTVYSALGLVAIVGTGLSLGGFGSRGAPPPKAPPPVPVNLTQVERRDVPHWQETIGTVTSLQSAVLRSQVDGVLTDVLFREGQTVKRGQLLARIDDRAIAASLDGAQAQLARDDAQLRSAQSDLNRFRQLSGSQLIARQMLDQQSASVQQLQATTQANQAAIDGARVQLSYTRIVSPIDGRIGLRKVDPGNVVRASDPDGLVTVQQVDPISVVFALPQDQLPRLRNAQAGGKVEVQALDRDAGSVLADGELRVIDNQIDEATGTVRVRAVFANAQDKLWPGQLVSVRVRTGLSAGAIVVASEAVQRGLDQNFVYRLEAGDKVAMVPVRVEYQNDKIAVVQGLRADDRVVRDGQSRLKPGMIVAPVAAAAVAANLVGADARVAAATP</sequence>
<proteinExistence type="inferred from homology"/>
<dbReference type="Gene3D" id="2.40.30.170">
    <property type="match status" value="1"/>
</dbReference>
<keyword evidence="6" id="KW-0472">Membrane</keyword>
<feature type="domain" description="Multidrug resistance protein MdtA-like barrel-sandwich hybrid" evidence="8">
    <location>
        <begin position="78"/>
        <end position="219"/>
    </location>
</feature>
<dbReference type="Gene3D" id="2.40.50.100">
    <property type="match status" value="1"/>
</dbReference>
<comment type="similarity">
    <text evidence="2">Belongs to the membrane fusion protein (MFP) (TC 8.A.1) family.</text>
</comment>
<reference evidence="11 12" key="1">
    <citation type="submission" date="2022-03" db="EMBL/GenBank/DDBJ databases">
        <title>Complete genome sequence of Lysobacter capsici VKM B-2533 and Lysobacter gummosus 10.1.1, promising sources of lytic agents.</title>
        <authorList>
            <person name="Tarlachkov S.V."/>
            <person name="Kudryakova I.V."/>
            <person name="Afoshin A.S."/>
            <person name="Leontyevskaya E.A."/>
            <person name="Leontyevskaya N.V."/>
        </authorList>
    </citation>
    <scope>NUCLEOTIDE SEQUENCE [LARGE SCALE GENOMIC DNA]</scope>
    <source>
        <strain evidence="11 12">10.1.1</strain>
    </source>
</reference>
<dbReference type="Pfam" id="PF25876">
    <property type="entry name" value="HH_MFP_RND"/>
    <property type="match status" value="1"/>
</dbReference>
<keyword evidence="12" id="KW-1185">Reference proteome</keyword>
<evidence type="ECO:0000256" key="1">
    <source>
        <dbReference type="ARBA" id="ARBA00004236"/>
    </source>
</evidence>
<comment type="subcellular location">
    <subcellularLocation>
        <location evidence="1">Cell membrane</location>
    </subcellularLocation>
</comment>
<dbReference type="InterPro" id="IPR058624">
    <property type="entry name" value="MdtA-like_HH"/>
</dbReference>
<evidence type="ECO:0000256" key="3">
    <source>
        <dbReference type="ARBA" id="ARBA00022448"/>
    </source>
</evidence>
<evidence type="ECO:0000313" key="11">
    <source>
        <dbReference type="EMBL" id="UNP31254.1"/>
    </source>
</evidence>
<dbReference type="PANTHER" id="PTHR30469">
    <property type="entry name" value="MULTIDRUG RESISTANCE PROTEIN MDTA"/>
    <property type="match status" value="1"/>
</dbReference>
<feature type="domain" description="Multidrug resistance protein MdtA-like C-terminal permuted SH3" evidence="10">
    <location>
        <begin position="310"/>
        <end position="367"/>
    </location>
</feature>
<feature type="domain" description="Multidrug resistance protein MdtA-like alpha-helical hairpin" evidence="7">
    <location>
        <begin position="117"/>
        <end position="186"/>
    </location>
</feature>
<dbReference type="NCBIfam" id="TIGR01730">
    <property type="entry name" value="RND_mfp"/>
    <property type="match status" value="1"/>
</dbReference>